<evidence type="ECO:0000313" key="3">
    <source>
        <dbReference type="Proteomes" id="UP000231343"/>
    </source>
</evidence>
<dbReference type="NCBIfam" id="TIGR02532">
    <property type="entry name" value="IV_pilin_GFxxxE"/>
    <property type="match status" value="1"/>
</dbReference>
<proteinExistence type="predicted"/>
<dbReference type="InterPro" id="IPR012902">
    <property type="entry name" value="N_methyl_site"/>
</dbReference>
<dbReference type="EMBL" id="PEYM01000148">
    <property type="protein sequence ID" value="PIS28108.1"/>
    <property type="molecule type" value="Genomic_DNA"/>
</dbReference>
<evidence type="ECO:0008006" key="4">
    <source>
        <dbReference type="Google" id="ProtNLM"/>
    </source>
</evidence>
<evidence type="ECO:0000256" key="1">
    <source>
        <dbReference type="SAM" id="Phobius"/>
    </source>
</evidence>
<evidence type="ECO:0000313" key="2">
    <source>
        <dbReference type="EMBL" id="PIS28108.1"/>
    </source>
</evidence>
<reference evidence="2 3" key="1">
    <citation type="submission" date="2017-09" db="EMBL/GenBank/DDBJ databases">
        <title>Depth-based differentiation of microbial function through sediment-hosted aquifers and enrichment of novel symbionts in the deep terrestrial subsurface.</title>
        <authorList>
            <person name="Probst A.J."/>
            <person name="Ladd B."/>
            <person name="Jarett J.K."/>
            <person name="Geller-Mcgrath D.E."/>
            <person name="Sieber C.M."/>
            <person name="Emerson J.B."/>
            <person name="Anantharaman K."/>
            <person name="Thomas B.C."/>
            <person name="Malmstrom R."/>
            <person name="Stieglmeier M."/>
            <person name="Klingl A."/>
            <person name="Woyke T."/>
            <person name="Ryan C.M."/>
            <person name="Banfield J.F."/>
        </authorList>
    </citation>
    <scope>NUCLEOTIDE SEQUENCE [LARGE SCALE GENOMIC DNA]</scope>
    <source>
        <strain evidence="2">CG08_land_8_20_14_0_20_45_16</strain>
    </source>
</reference>
<organism evidence="2 3">
    <name type="scientific">Candidatus Saganbacteria bacterium CG08_land_8_20_14_0_20_45_16</name>
    <dbReference type="NCBI Taxonomy" id="2014293"/>
    <lineage>
        <taxon>Bacteria</taxon>
        <taxon>Bacillati</taxon>
        <taxon>Saganbacteria</taxon>
    </lineage>
</organism>
<sequence length="131" mass="14156">MPAKDRPGFTLVEVIASMVIIAIVMYTAITIFISGGMKSANVDVFTVAQSLAEGKVEELLAKTFTLLTDEASASFSGTLSSYSFEVVVNYVSQGDLNTPVLTQTSFKKILVMIFHPKLALPISLEALKVNY</sequence>
<keyword evidence="1" id="KW-0472">Membrane</keyword>
<keyword evidence="1" id="KW-1133">Transmembrane helix</keyword>
<feature type="transmembrane region" description="Helical" evidence="1">
    <location>
        <begin position="14"/>
        <end position="33"/>
    </location>
</feature>
<protein>
    <recommendedName>
        <fullName evidence="4">Prepilin-type N-terminal cleavage/methylation domain-containing protein</fullName>
    </recommendedName>
</protein>
<comment type="caution">
    <text evidence="2">The sequence shown here is derived from an EMBL/GenBank/DDBJ whole genome shotgun (WGS) entry which is preliminary data.</text>
</comment>
<keyword evidence="1" id="KW-0812">Transmembrane</keyword>
<dbReference type="Proteomes" id="UP000231343">
    <property type="component" value="Unassembled WGS sequence"/>
</dbReference>
<name>A0A2H0XVE4_UNCSA</name>
<gene>
    <name evidence="2" type="ORF">COT42_08995</name>
</gene>
<accession>A0A2H0XVE4</accession>
<dbReference type="AlphaFoldDB" id="A0A2H0XVE4"/>
<dbReference type="Pfam" id="PF07963">
    <property type="entry name" value="N_methyl"/>
    <property type="match status" value="1"/>
</dbReference>